<organism evidence="1 3">
    <name type="scientific">Oryza sativa subsp. japonica</name>
    <name type="common">Rice</name>
    <dbReference type="NCBI Taxonomy" id="39947"/>
    <lineage>
        <taxon>Eukaryota</taxon>
        <taxon>Viridiplantae</taxon>
        <taxon>Streptophyta</taxon>
        <taxon>Embryophyta</taxon>
        <taxon>Tracheophyta</taxon>
        <taxon>Spermatophyta</taxon>
        <taxon>Magnoliopsida</taxon>
        <taxon>Liliopsida</taxon>
        <taxon>Poales</taxon>
        <taxon>Poaceae</taxon>
        <taxon>BOP clade</taxon>
        <taxon>Oryzoideae</taxon>
        <taxon>Oryzeae</taxon>
        <taxon>Oryzinae</taxon>
        <taxon>Oryza</taxon>
        <taxon>Oryza sativa</taxon>
    </lineage>
</organism>
<dbReference type="EMBL" id="AP005099">
    <property type="protein sequence ID" value="BAC80023.1"/>
    <property type="molecule type" value="Genomic_DNA"/>
</dbReference>
<proteinExistence type="predicted"/>
<dbReference type="Proteomes" id="UP000000763">
    <property type="component" value="Chromosome 7"/>
</dbReference>
<sequence>MDSHMEEASSPDPLSSPTAWSLLWPPYQSKSDSNSSSNVVLLGRLQSPPLLISVQLTTTFPLPVSSFKSAYCSKTTTKFPRKQQQSPGLFCFARMHGCTTSIMTCMMDHNAGHGAYAEDGQDTCKMVV</sequence>
<name>Q7XHV4_ORYSJ</name>
<dbReference type="AlphaFoldDB" id="Q7XHV4"/>
<evidence type="ECO:0000313" key="1">
    <source>
        <dbReference type="EMBL" id="BAC80023.1"/>
    </source>
</evidence>
<accession>Q7XHV4</accession>
<protein>
    <submittedName>
        <fullName evidence="1">Uncharacterized protein</fullName>
    </submittedName>
</protein>
<evidence type="ECO:0000313" key="3">
    <source>
        <dbReference type="Proteomes" id="UP000000763"/>
    </source>
</evidence>
<reference evidence="1" key="1">
    <citation type="submission" date="2002-04" db="EMBL/GenBank/DDBJ databases">
        <title>Oryza sativa nipponbare(GA3) genomic DNA, chromosome 7, BAC clone:OSJNBa0008J01.</title>
        <authorList>
            <person name="Sasaki T."/>
            <person name="Matsumoto T."/>
            <person name="Katayose Y."/>
        </authorList>
    </citation>
    <scope>NUCLEOTIDE SEQUENCE</scope>
</reference>
<reference evidence="3" key="4">
    <citation type="journal article" date="2008" name="Nucleic Acids Res.">
        <title>The rice annotation project database (RAP-DB): 2008 update.</title>
        <authorList>
            <consortium name="The rice annotation project (RAP)"/>
        </authorList>
    </citation>
    <scope>GENOME REANNOTATION</scope>
    <source>
        <strain evidence="3">cv. Nipponbare</strain>
    </source>
</reference>
<reference evidence="2" key="2">
    <citation type="submission" date="2002-05" db="EMBL/GenBank/DDBJ databases">
        <title>Oryza sativa nipponbare(GA3) genomic DNA, chromosome 7, BAC clone:OSJNBa0060O17.</title>
        <authorList>
            <person name="Sasaki T."/>
            <person name="Matsumoto T."/>
            <person name="Katayose Y."/>
        </authorList>
    </citation>
    <scope>NUCLEOTIDE SEQUENCE</scope>
</reference>
<reference evidence="3" key="3">
    <citation type="journal article" date="2005" name="Nature">
        <title>The map-based sequence of the rice genome.</title>
        <authorList>
            <consortium name="International rice genome sequencing project (IRGSP)"/>
            <person name="Matsumoto T."/>
            <person name="Wu J."/>
            <person name="Kanamori H."/>
            <person name="Katayose Y."/>
            <person name="Fujisawa M."/>
            <person name="Namiki N."/>
            <person name="Mizuno H."/>
            <person name="Yamamoto K."/>
            <person name="Antonio B.A."/>
            <person name="Baba T."/>
            <person name="Sakata K."/>
            <person name="Nagamura Y."/>
            <person name="Aoki H."/>
            <person name="Arikawa K."/>
            <person name="Arita K."/>
            <person name="Bito T."/>
            <person name="Chiden Y."/>
            <person name="Fujitsuka N."/>
            <person name="Fukunaka R."/>
            <person name="Hamada M."/>
            <person name="Harada C."/>
            <person name="Hayashi A."/>
            <person name="Hijishita S."/>
            <person name="Honda M."/>
            <person name="Hosokawa S."/>
            <person name="Ichikawa Y."/>
            <person name="Idonuma A."/>
            <person name="Iijima M."/>
            <person name="Ikeda M."/>
            <person name="Ikeno M."/>
            <person name="Ito K."/>
            <person name="Ito S."/>
            <person name="Ito T."/>
            <person name="Ito Y."/>
            <person name="Ito Y."/>
            <person name="Iwabuchi A."/>
            <person name="Kamiya K."/>
            <person name="Karasawa W."/>
            <person name="Kurita K."/>
            <person name="Katagiri S."/>
            <person name="Kikuta A."/>
            <person name="Kobayashi H."/>
            <person name="Kobayashi N."/>
            <person name="Machita K."/>
            <person name="Maehara T."/>
            <person name="Masukawa M."/>
            <person name="Mizubayashi T."/>
            <person name="Mukai Y."/>
            <person name="Nagasaki H."/>
            <person name="Nagata Y."/>
            <person name="Naito S."/>
            <person name="Nakashima M."/>
            <person name="Nakama Y."/>
            <person name="Nakamichi Y."/>
            <person name="Nakamura M."/>
            <person name="Meguro A."/>
            <person name="Negishi M."/>
            <person name="Ohta I."/>
            <person name="Ohta T."/>
            <person name="Okamoto M."/>
            <person name="Ono N."/>
            <person name="Saji S."/>
            <person name="Sakaguchi M."/>
            <person name="Sakai K."/>
            <person name="Shibata M."/>
            <person name="Shimokawa T."/>
            <person name="Song J."/>
            <person name="Takazaki Y."/>
            <person name="Terasawa K."/>
            <person name="Tsugane M."/>
            <person name="Tsuji K."/>
            <person name="Ueda S."/>
            <person name="Waki K."/>
            <person name="Yamagata H."/>
            <person name="Yamamoto M."/>
            <person name="Yamamoto S."/>
            <person name="Yamane H."/>
            <person name="Yoshiki S."/>
            <person name="Yoshihara R."/>
            <person name="Yukawa K."/>
            <person name="Zhong H."/>
            <person name="Yano M."/>
            <person name="Yuan Q."/>
            <person name="Ouyang S."/>
            <person name="Liu J."/>
            <person name="Jones K.M."/>
            <person name="Gansberger K."/>
            <person name="Moffat K."/>
            <person name="Hill J."/>
            <person name="Bera J."/>
            <person name="Fadrosh D."/>
            <person name="Jin S."/>
            <person name="Johri S."/>
            <person name="Kim M."/>
            <person name="Overton L."/>
            <person name="Reardon M."/>
            <person name="Tsitrin T."/>
            <person name="Vuong H."/>
            <person name="Weaver B."/>
            <person name="Ciecko A."/>
            <person name="Tallon L."/>
            <person name="Jackson J."/>
            <person name="Pai G."/>
            <person name="Aken S.V."/>
            <person name="Utterback T."/>
            <person name="Reidmuller S."/>
            <person name="Feldblyum T."/>
            <person name="Hsiao J."/>
            <person name="Zismann V."/>
            <person name="Iobst S."/>
            <person name="de Vazeille A.R."/>
            <person name="Buell C.R."/>
            <person name="Ying K."/>
            <person name="Li Y."/>
            <person name="Lu T."/>
            <person name="Huang Y."/>
            <person name="Zhao Q."/>
            <person name="Feng Q."/>
            <person name="Zhang L."/>
            <person name="Zhu J."/>
            <person name="Weng Q."/>
            <person name="Mu J."/>
            <person name="Lu Y."/>
            <person name="Fan D."/>
            <person name="Liu Y."/>
            <person name="Guan J."/>
            <person name="Zhang Y."/>
            <person name="Yu S."/>
            <person name="Liu X."/>
            <person name="Zhang Y."/>
            <person name="Hong G."/>
            <person name="Han B."/>
            <person name="Choisne N."/>
            <person name="Demange N."/>
            <person name="Orjeda G."/>
            <person name="Samain S."/>
            <person name="Cattolico L."/>
            <person name="Pelletier E."/>
            <person name="Couloux A."/>
            <person name="Segurens B."/>
            <person name="Wincker P."/>
            <person name="D'Hont A."/>
            <person name="Scarpelli C."/>
            <person name="Weissenbach J."/>
            <person name="Salanoubat M."/>
            <person name="Quetier F."/>
            <person name="Yu Y."/>
            <person name="Kim H.R."/>
            <person name="Rambo T."/>
            <person name="Currie J."/>
            <person name="Collura K."/>
            <person name="Luo M."/>
            <person name="Yang T."/>
            <person name="Ammiraju J.S.S."/>
            <person name="Engler F."/>
            <person name="Soderlund C."/>
            <person name="Wing R.A."/>
            <person name="Palmer L.E."/>
            <person name="de la Bastide M."/>
            <person name="Spiegel L."/>
            <person name="Nascimento L."/>
            <person name="Zutavern T."/>
            <person name="O'Shaughnessy A."/>
            <person name="Dike S."/>
            <person name="Dedhia N."/>
            <person name="Preston R."/>
            <person name="Balija V."/>
            <person name="McCombie W.R."/>
            <person name="Chow T."/>
            <person name="Chen H."/>
            <person name="Chung M."/>
            <person name="Chen C."/>
            <person name="Shaw J."/>
            <person name="Wu H."/>
            <person name="Hsiao K."/>
            <person name="Chao Y."/>
            <person name="Chu M."/>
            <person name="Cheng C."/>
            <person name="Hour A."/>
            <person name="Lee P."/>
            <person name="Lin S."/>
            <person name="Lin Y."/>
            <person name="Liou J."/>
            <person name="Liu S."/>
            <person name="Hsing Y."/>
            <person name="Raghuvanshi S."/>
            <person name="Mohanty A."/>
            <person name="Bharti A.K."/>
            <person name="Gaur A."/>
            <person name="Gupta V."/>
            <person name="Kumar D."/>
            <person name="Ravi V."/>
            <person name="Vij S."/>
            <person name="Kapur A."/>
            <person name="Khurana P."/>
            <person name="Khurana P."/>
            <person name="Khurana J.P."/>
            <person name="Tyagi A.K."/>
            <person name="Gaikwad K."/>
            <person name="Singh A."/>
            <person name="Dalal V."/>
            <person name="Srivastava S."/>
            <person name="Dixit A."/>
            <person name="Pal A.K."/>
            <person name="Ghazi I.A."/>
            <person name="Yadav M."/>
            <person name="Pandit A."/>
            <person name="Bhargava A."/>
            <person name="Sureshbabu K."/>
            <person name="Batra K."/>
            <person name="Sharma T.R."/>
            <person name="Mohapatra T."/>
            <person name="Singh N.K."/>
            <person name="Messing J."/>
            <person name="Nelson A.B."/>
            <person name="Fuks G."/>
            <person name="Kavchok S."/>
            <person name="Keizer G."/>
            <person name="Linton E."/>
            <person name="Llaca V."/>
            <person name="Song R."/>
            <person name="Tanyolac B."/>
            <person name="Young S."/>
            <person name="Ho-Il K."/>
            <person name="Hahn J.H."/>
            <person name="Sangsakoo G."/>
            <person name="Vanavichit A."/>
            <person name="de Mattos Luiz.A.T."/>
            <person name="Zimmer P.D."/>
            <person name="Malone G."/>
            <person name="Dellagostin O."/>
            <person name="de Oliveira A.C."/>
            <person name="Bevan M."/>
            <person name="Bancroft I."/>
            <person name="Minx P."/>
            <person name="Cordum H."/>
            <person name="Wilson R."/>
            <person name="Cheng Z."/>
            <person name="Jin W."/>
            <person name="Jiang J."/>
            <person name="Leong S.A."/>
            <person name="Iwama H."/>
            <person name="Gojobori T."/>
            <person name="Itoh T."/>
            <person name="Niimura Y."/>
            <person name="Fujii Y."/>
            <person name="Habara T."/>
            <person name="Sakai H."/>
            <person name="Sato Y."/>
            <person name="Wilson G."/>
            <person name="Kumar K."/>
            <person name="McCouch S."/>
            <person name="Juretic N."/>
            <person name="Hoen D."/>
            <person name="Wright S."/>
            <person name="Bruskiewich R."/>
            <person name="Bureau T."/>
            <person name="Miyao A."/>
            <person name="Hirochika H."/>
            <person name="Nishikawa T."/>
            <person name="Kadowaki K."/>
            <person name="Sugiura M."/>
            <person name="Burr B."/>
            <person name="Sasaki T."/>
        </authorList>
    </citation>
    <scope>NUCLEOTIDE SEQUENCE [LARGE SCALE GENOMIC DNA]</scope>
    <source>
        <strain evidence="3">cv. Nipponbare</strain>
    </source>
</reference>
<evidence type="ECO:0000313" key="2">
    <source>
        <dbReference type="EMBL" id="BAD30982.1"/>
    </source>
</evidence>
<gene>
    <name evidence="1" type="ORF">OSJNBa0008J01.40</name>
    <name evidence="2" type="ORF">OSJNBa0060O17.1</name>
</gene>
<dbReference type="EMBL" id="AP005167">
    <property type="protein sequence ID" value="BAD30982.1"/>
    <property type="molecule type" value="Genomic_DNA"/>
</dbReference>